<feature type="domain" description="AMP-binding enzyme C-terminal" evidence="4">
    <location>
        <begin position="408"/>
        <end position="483"/>
    </location>
</feature>
<dbReference type="Pfam" id="PF13193">
    <property type="entry name" value="AMP-binding_C"/>
    <property type="match status" value="1"/>
</dbReference>
<comment type="similarity">
    <text evidence="1">Belongs to the ATP-dependent AMP-binding enzyme family.</text>
</comment>
<dbReference type="EMBL" id="CP155571">
    <property type="protein sequence ID" value="XFO71545.1"/>
    <property type="molecule type" value="Genomic_DNA"/>
</dbReference>
<keyword evidence="6" id="KW-1185">Reference proteome</keyword>
<sequence length="496" mass="54613">MHVLFVHDLVGNKAADSQAFAGKDKVTYADLQAYVSKYRDYFYATGIRTGDNVGLFSRNSVEFIYSYMAIVSLGAVVVPINFQLTAREVAFIVKDANMSRLVTMEYLPLERELEQQRYQQEVSQLVIADFSGMINQKTFPAAPALKTDFDENQPCAIIYTSGTTGTPKGAVLTHKNLISNARAFREVMPVTAEDNVLCVLPMYHCFSWTCAVLNSLLCGAAITILEAFAPKETLAAIKDYKVTVIYGVPPMYNFLARVGSREDLAGIKYCVSGGASLPEKVAQQFAEKYGQKIIEGYGLSEASPVVTLNPPQKPKYCSIGKALPGLEVKVIDAHGQVVPPGIVGQIAVRGPSVMKGYFNLPADSSNALKDGWLYTGDLAYQDAEGYFFVVDRLKDLIISNGENIYPREIEELLYAYPGILEASVIGVPDELRGQVARAYIVLAAGQKFDKKKVREYLQANLASYKIPRDYCIVDALPKNQTGKILKRVLREQACSS</sequence>
<dbReference type="PANTHER" id="PTHR43201:SF5">
    <property type="entry name" value="MEDIUM-CHAIN ACYL-COA LIGASE ACSF2, MITOCHONDRIAL"/>
    <property type="match status" value="1"/>
</dbReference>
<protein>
    <submittedName>
        <fullName evidence="5">Long-chain-fatty-acid--CoA ligase</fullName>
        <ecNumber evidence="5">6.2.1.3</ecNumber>
    </submittedName>
</protein>
<dbReference type="PROSITE" id="PS00455">
    <property type="entry name" value="AMP_BINDING"/>
    <property type="match status" value="1"/>
</dbReference>
<name>A0ABZ3J0E9_SPOA4</name>
<evidence type="ECO:0000313" key="5">
    <source>
        <dbReference type="EMBL" id="XFO71545.1"/>
    </source>
</evidence>
<evidence type="ECO:0000259" key="3">
    <source>
        <dbReference type="Pfam" id="PF00501"/>
    </source>
</evidence>
<keyword evidence="2 5" id="KW-0436">Ligase</keyword>
<dbReference type="InterPro" id="IPR000873">
    <property type="entry name" value="AMP-dep_synth/lig_dom"/>
</dbReference>
<gene>
    <name evidence="5" type="primary">lcfB_1</name>
    <name evidence="5" type="ORF">SPACI_015750</name>
</gene>
<dbReference type="SUPFAM" id="SSF56801">
    <property type="entry name" value="Acetyl-CoA synthetase-like"/>
    <property type="match status" value="1"/>
</dbReference>
<dbReference type="GO" id="GO:0004467">
    <property type="term" value="F:long-chain fatty acid-CoA ligase activity"/>
    <property type="evidence" value="ECO:0007669"/>
    <property type="project" value="UniProtKB-EC"/>
</dbReference>
<dbReference type="Gene3D" id="3.30.300.30">
    <property type="match status" value="1"/>
</dbReference>
<evidence type="ECO:0000313" key="6">
    <source>
        <dbReference type="Proteomes" id="UP000216052"/>
    </source>
</evidence>
<dbReference type="Gene3D" id="3.40.50.12780">
    <property type="entry name" value="N-terminal domain of ligase-like"/>
    <property type="match status" value="1"/>
</dbReference>
<evidence type="ECO:0000259" key="4">
    <source>
        <dbReference type="Pfam" id="PF13193"/>
    </source>
</evidence>
<dbReference type="InterPro" id="IPR025110">
    <property type="entry name" value="AMP-bd_C"/>
</dbReference>
<evidence type="ECO:0000256" key="1">
    <source>
        <dbReference type="ARBA" id="ARBA00006432"/>
    </source>
</evidence>
<proteinExistence type="inferred from homology"/>
<dbReference type="InterPro" id="IPR042099">
    <property type="entry name" value="ANL_N_sf"/>
</dbReference>
<dbReference type="PANTHER" id="PTHR43201">
    <property type="entry name" value="ACYL-COA SYNTHETASE"/>
    <property type="match status" value="1"/>
</dbReference>
<accession>A0ABZ3J0E9</accession>
<feature type="domain" description="AMP-dependent synthetase/ligase" evidence="3">
    <location>
        <begin position="13"/>
        <end position="358"/>
    </location>
</feature>
<dbReference type="EC" id="6.2.1.3" evidence="5"/>
<dbReference type="Pfam" id="PF00501">
    <property type="entry name" value="AMP-binding"/>
    <property type="match status" value="1"/>
</dbReference>
<organism evidence="5 6">
    <name type="scientific">Sporomusa acidovorans (strain ATCC 49682 / DSM 3132 / Mol)</name>
    <dbReference type="NCBI Taxonomy" id="1123286"/>
    <lineage>
        <taxon>Bacteria</taxon>
        <taxon>Bacillati</taxon>
        <taxon>Bacillota</taxon>
        <taxon>Negativicutes</taxon>
        <taxon>Selenomonadales</taxon>
        <taxon>Sporomusaceae</taxon>
        <taxon>Sporomusa</taxon>
    </lineage>
</organism>
<dbReference type="Proteomes" id="UP000216052">
    <property type="component" value="Chromosome"/>
</dbReference>
<reference evidence="5" key="1">
    <citation type="submission" date="2024-05" db="EMBL/GenBank/DDBJ databases">
        <title>Isolation and characterization of Sporomusa carbonis sp. nov., a carboxydotrophic hydrogenogen in the genus of Sporomusa isolated from a charcoal burning pile.</title>
        <authorList>
            <person name="Boeer T."/>
            <person name="Rosenbaum F."/>
            <person name="Eysell L."/>
            <person name="Mueller V."/>
            <person name="Daniel R."/>
            <person name="Poehlein A."/>
        </authorList>
    </citation>
    <scope>NUCLEOTIDE SEQUENCE [LARGE SCALE GENOMIC DNA]</scope>
    <source>
        <strain evidence="5">DSM 3132</strain>
    </source>
</reference>
<evidence type="ECO:0000256" key="2">
    <source>
        <dbReference type="ARBA" id="ARBA00022598"/>
    </source>
</evidence>
<dbReference type="InterPro" id="IPR020845">
    <property type="entry name" value="AMP-binding_CS"/>
</dbReference>
<dbReference type="InterPro" id="IPR045851">
    <property type="entry name" value="AMP-bd_C_sf"/>
</dbReference>
<dbReference type="NCBIfam" id="NF004837">
    <property type="entry name" value="PRK06187.1"/>
    <property type="match status" value="1"/>
</dbReference>